<proteinExistence type="predicted"/>
<evidence type="ECO:0000313" key="2">
    <source>
        <dbReference type="Proteomes" id="UP000176568"/>
    </source>
</evidence>
<organism evidence="1 2">
    <name type="scientific">Candidatus Adlerbacteria bacterium RIFOXYC1_FULL_48_26</name>
    <dbReference type="NCBI Taxonomy" id="1797247"/>
    <lineage>
        <taxon>Bacteria</taxon>
        <taxon>Candidatus Adleribacteriota</taxon>
    </lineage>
</organism>
<dbReference type="EMBL" id="MEXB01000007">
    <property type="protein sequence ID" value="OGC88588.1"/>
    <property type="molecule type" value="Genomic_DNA"/>
</dbReference>
<dbReference type="Proteomes" id="UP000176568">
    <property type="component" value="Unassembled WGS sequence"/>
</dbReference>
<reference evidence="1 2" key="1">
    <citation type="journal article" date="2016" name="Nat. Commun.">
        <title>Thousands of microbial genomes shed light on interconnected biogeochemical processes in an aquifer system.</title>
        <authorList>
            <person name="Anantharaman K."/>
            <person name="Brown C.T."/>
            <person name="Hug L.A."/>
            <person name="Sharon I."/>
            <person name="Castelle C.J."/>
            <person name="Probst A.J."/>
            <person name="Thomas B.C."/>
            <person name="Singh A."/>
            <person name="Wilkins M.J."/>
            <person name="Karaoz U."/>
            <person name="Brodie E.L."/>
            <person name="Williams K.H."/>
            <person name="Hubbard S.S."/>
            <person name="Banfield J.F."/>
        </authorList>
    </citation>
    <scope>NUCLEOTIDE SEQUENCE [LARGE SCALE GENOMIC DNA]</scope>
</reference>
<dbReference type="AlphaFoldDB" id="A0A1F4Y411"/>
<name>A0A1F4Y411_9BACT</name>
<sequence length="224" mass="25783">MIFEKFTTEGDLRHFLRGCTAFEGGPLDIEKLERGPRDVAHLVRAIEQKREIEFGRDMHGNGVCRSRKSETLVRVGGEQLVERYREVNGVRVPTPADVVRTLSETGIEGETAEETLLRCFVEESGLVVPTTNIHLVSKPPIADFGDLRDRHKSSVYVGLWRQVMVTRFFTNFNERPEPFKERLEITDEDTKVFGEWEPETLHGPWDHSTDLWQQLVTGRARKYS</sequence>
<accession>A0A1F4Y411</accession>
<gene>
    <name evidence="1" type="ORF">A2419_02900</name>
</gene>
<dbReference type="STRING" id="1797247.A2419_02900"/>
<protein>
    <submittedName>
        <fullName evidence="1">Uncharacterized protein</fullName>
    </submittedName>
</protein>
<comment type="caution">
    <text evidence="1">The sequence shown here is derived from an EMBL/GenBank/DDBJ whole genome shotgun (WGS) entry which is preliminary data.</text>
</comment>
<evidence type="ECO:0000313" key="1">
    <source>
        <dbReference type="EMBL" id="OGC88588.1"/>
    </source>
</evidence>